<dbReference type="InterPro" id="IPR050883">
    <property type="entry name" value="PNGase"/>
</dbReference>
<organism evidence="3 4">
    <name type="scientific">Colletotrichum orchidophilum</name>
    <dbReference type="NCBI Taxonomy" id="1209926"/>
    <lineage>
        <taxon>Eukaryota</taxon>
        <taxon>Fungi</taxon>
        <taxon>Dikarya</taxon>
        <taxon>Ascomycota</taxon>
        <taxon>Pezizomycotina</taxon>
        <taxon>Sordariomycetes</taxon>
        <taxon>Hypocreomycetidae</taxon>
        <taxon>Glomerellales</taxon>
        <taxon>Glomerellaceae</taxon>
        <taxon>Colletotrichum</taxon>
    </lineage>
</organism>
<evidence type="ECO:0000313" key="4">
    <source>
        <dbReference type="Proteomes" id="UP000176998"/>
    </source>
</evidence>
<dbReference type="Gene3D" id="1.20.1050.60">
    <property type="entry name" value="alpha-1,2-mannosidase"/>
    <property type="match status" value="1"/>
</dbReference>
<dbReference type="AlphaFoldDB" id="A0A1G4BFY1"/>
<sequence length="231" mass="24724">FANPLVGSQCGRNVFADATTPYGLAKAACDVDGDRTGEFSTDGSNVTGFSIVHDSGTGGIPSLGKFPLFPQVRPGDELKNCMFRIRDRATKHDLNKTVAERGYFSVELASGVKTGMTVAEHAALMRFNFPSAQMVNSMLDIYKREGWLPGCRMSLCKGGSNADVVIVDYYVKNLASILWELALTAITKDAEDEPPDWSYEGRAAASQAAKASTTSHTSISTRSAPAQIQGA</sequence>
<dbReference type="GO" id="GO:0005634">
    <property type="term" value="C:nucleus"/>
    <property type="evidence" value="ECO:0007669"/>
    <property type="project" value="TreeGrafter"/>
</dbReference>
<dbReference type="GO" id="GO:0000224">
    <property type="term" value="F:peptide-N4-(N-acetyl-beta-glucosaminyl)asparagine amidase activity"/>
    <property type="evidence" value="ECO:0007669"/>
    <property type="project" value="TreeGrafter"/>
</dbReference>
<proteinExistence type="predicted"/>
<dbReference type="GO" id="GO:0005829">
    <property type="term" value="C:cytosol"/>
    <property type="evidence" value="ECO:0007669"/>
    <property type="project" value="TreeGrafter"/>
</dbReference>
<dbReference type="Gene3D" id="2.70.98.10">
    <property type="match status" value="1"/>
</dbReference>
<protein>
    <submittedName>
        <fullName evidence="3">Glycosyl hydrolase family 92</fullName>
    </submittedName>
</protein>
<dbReference type="Pfam" id="PF17678">
    <property type="entry name" value="Glyco_hydro_92N"/>
    <property type="match status" value="1"/>
</dbReference>
<dbReference type="PANTHER" id="PTHR12143">
    <property type="entry name" value="PEPTIDE N-GLYCANASE PNGASE -RELATED"/>
    <property type="match status" value="1"/>
</dbReference>
<reference evidence="3 4" key="1">
    <citation type="submission" date="2016-09" db="EMBL/GenBank/DDBJ databases">
        <authorList>
            <person name="Capua I."/>
            <person name="De Benedictis P."/>
            <person name="Joannis T."/>
            <person name="Lombin L.H."/>
            <person name="Cattoli G."/>
        </authorList>
    </citation>
    <scope>NUCLEOTIDE SEQUENCE [LARGE SCALE GENOMIC DNA]</scope>
    <source>
        <strain evidence="3 4">IMI 309357</strain>
    </source>
</reference>
<feature type="compositionally biased region" description="Low complexity" evidence="1">
    <location>
        <begin position="203"/>
        <end position="224"/>
    </location>
</feature>
<dbReference type="STRING" id="1209926.A0A1G4BFY1"/>
<accession>A0A1G4BFY1</accession>
<dbReference type="GO" id="GO:0030246">
    <property type="term" value="F:carbohydrate binding"/>
    <property type="evidence" value="ECO:0007669"/>
    <property type="project" value="InterPro"/>
</dbReference>
<keyword evidence="3" id="KW-0378">Hydrolase</keyword>
<evidence type="ECO:0000313" key="3">
    <source>
        <dbReference type="EMBL" id="OHF00258.1"/>
    </source>
</evidence>
<dbReference type="RefSeq" id="XP_022477402.1">
    <property type="nucleotide sequence ID" value="XM_022616094.1"/>
</dbReference>
<dbReference type="InterPro" id="IPR041371">
    <property type="entry name" value="GH92_N"/>
</dbReference>
<feature type="domain" description="Glycosyl hydrolase family 92 N-terminal" evidence="2">
    <location>
        <begin position="3"/>
        <end position="144"/>
    </location>
</feature>
<name>A0A1G4BFY1_9PEZI</name>
<evidence type="ECO:0000256" key="1">
    <source>
        <dbReference type="SAM" id="MobiDB-lite"/>
    </source>
</evidence>
<dbReference type="EMBL" id="MJBS01000029">
    <property type="protein sequence ID" value="OHF00258.1"/>
    <property type="molecule type" value="Genomic_DNA"/>
</dbReference>
<feature type="region of interest" description="Disordered" evidence="1">
    <location>
        <begin position="193"/>
        <end position="231"/>
    </location>
</feature>
<dbReference type="PANTHER" id="PTHR12143:SF23">
    <property type="entry name" value="PUTATIVE-RELATED"/>
    <property type="match status" value="1"/>
</dbReference>
<dbReference type="OrthoDB" id="449263at2759"/>
<dbReference type="Proteomes" id="UP000176998">
    <property type="component" value="Unassembled WGS sequence"/>
</dbReference>
<dbReference type="GO" id="GO:0006516">
    <property type="term" value="P:glycoprotein catabolic process"/>
    <property type="evidence" value="ECO:0007669"/>
    <property type="project" value="TreeGrafter"/>
</dbReference>
<feature type="non-terminal residue" evidence="3">
    <location>
        <position position="1"/>
    </location>
</feature>
<dbReference type="GeneID" id="34557604"/>
<dbReference type="InterPro" id="IPR014718">
    <property type="entry name" value="GH-type_carb-bd"/>
</dbReference>
<comment type="caution">
    <text evidence="3">The sequence shown here is derived from an EMBL/GenBank/DDBJ whole genome shotgun (WGS) entry which is preliminary data.</text>
</comment>
<keyword evidence="4" id="KW-1185">Reference proteome</keyword>
<gene>
    <name evidence="3" type="ORF">CORC01_04447</name>
</gene>
<evidence type="ECO:0000259" key="2">
    <source>
        <dbReference type="Pfam" id="PF17678"/>
    </source>
</evidence>